<dbReference type="Pfam" id="PF07350">
    <property type="entry name" value="Gig2-like"/>
    <property type="match status" value="1"/>
</dbReference>
<dbReference type="OrthoDB" id="8249012at2759"/>
<reference evidence="2" key="1">
    <citation type="submission" date="2020-11" db="EMBL/GenBank/DDBJ databases">
        <authorList>
            <consortium name="DOE Joint Genome Institute"/>
            <person name="Ahrendt S."/>
            <person name="Riley R."/>
            <person name="Andreopoulos W."/>
            <person name="LaButti K."/>
            <person name="Pangilinan J."/>
            <person name="Ruiz-duenas F.J."/>
            <person name="Barrasa J.M."/>
            <person name="Sanchez-Garcia M."/>
            <person name="Camarero S."/>
            <person name="Miyauchi S."/>
            <person name="Serrano A."/>
            <person name="Linde D."/>
            <person name="Babiker R."/>
            <person name="Drula E."/>
            <person name="Ayuso-Fernandez I."/>
            <person name="Pacheco R."/>
            <person name="Padilla G."/>
            <person name="Ferreira P."/>
            <person name="Barriuso J."/>
            <person name="Kellner H."/>
            <person name="Castanera R."/>
            <person name="Alfaro M."/>
            <person name="Ramirez L."/>
            <person name="Pisabarro A.G."/>
            <person name="Kuo A."/>
            <person name="Tritt A."/>
            <person name="Lipzen A."/>
            <person name="He G."/>
            <person name="Yan M."/>
            <person name="Ng V."/>
            <person name="Cullen D."/>
            <person name="Martin F."/>
            <person name="Rosso M.-N."/>
            <person name="Henrissat B."/>
            <person name="Hibbett D."/>
            <person name="Martinez A.T."/>
            <person name="Grigoriev I.V."/>
        </authorList>
    </citation>
    <scope>NUCLEOTIDE SEQUENCE</scope>
    <source>
        <strain evidence="2">AH 44721</strain>
    </source>
</reference>
<evidence type="ECO:0000313" key="2">
    <source>
        <dbReference type="EMBL" id="KAF8911670.1"/>
    </source>
</evidence>
<feature type="domain" description="BTB" evidence="1">
    <location>
        <begin position="713"/>
        <end position="787"/>
    </location>
</feature>
<dbReference type="InterPro" id="IPR010856">
    <property type="entry name" value="Gig2-like"/>
</dbReference>
<accession>A0A9P5TTZ3</accession>
<dbReference type="SUPFAM" id="SSF51197">
    <property type="entry name" value="Clavaminate synthase-like"/>
    <property type="match status" value="1"/>
</dbReference>
<dbReference type="Proteomes" id="UP000724874">
    <property type="component" value="Unassembled WGS sequence"/>
</dbReference>
<dbReference type="InterPro" id="IPR011333">
    <property type="entry name" value="SKP1/BTB/POZ_sf"/>
</dbReference>
<protein>
    <recommendedName>
        <fullName evidence="1">BTB domain-containing protein</fullName>
    </recommendedName>
</protein>
<dbReference type="PROSITE" id="PS50097">
    <property type="entry name" value="BTB"/>
    <property type="match status" value="1"/>
</dbReference>
<dbReference type="PANTHER" id="PTHR30613:SF1">
    <property type="entry name" value="DUF1479 DOMAIN PROTEIN (AFU_ORTHOLOGUE AFUA_5G09280)"/>
    <property type="match status" value="1"/>
</dbReference>
<evidence type="ECO:0000313" key="3">
    <source>
        <dbReference type="Proteomes" id="UP000724874"/>
    </source>
</evidence>
<comment type="caution">
    <text evidence="2">The sequence shown here is derived from an EMBL/GenBank/DDBJ whole genome shotgun (WGS) entry which is preliminary data.</text>
</comment>
<dbReference type="PANTHER" id="PTHR30613">
    <property type="entry name" value="UNCHARACTERIZED PROTEIN YBIU-RELATED"/>
    <property type="match status" value="1"/>
</dbReference>
<keyword evidence="3" id="KW-1185">Reference proteome</keyword>
<dbReference type="InterPro" id="IPR027443">
    <property type="entry name" value="IPNS-like_sf"/>
</dbReference>
<dbReference type="AlphaFoldDB" id="A0A9P5TTZ3"/>
<sequence>MTLFPPHWKSMPTPLQIIPPEYFSFPPSSFYQYQKKNISRNSLNFSDPSLQTSTSSPPRPRIYNIYSTEAVYKAIHARDKEREFHVPALYALRNAKPFFVERAVEKLKMHSGKEYDYVFWNDASSFKEEHFYGAWPDPARVDRVWEEGSSPKSVKDWTEDLGPVEANISQGSFFGGSPASMTWFSGIFYSYHDHFLKLGYASIRDNTAIYNALLLLHPSRFITVWMSDPSAPAHGGLPPSFLGQGHLGACGDGGYYYQWWLSDRETREKMRRLWMTSASDSEVNKERFADLKKALWKDSLVEIGGSVGGAAGCCRRDCEEGIWDCPKDPYKDLRDGKISPEQIQEIKRIGTVIVKGGVPSEEALIGSKASGTMQLPMPIALPTDNVQVFEIYNSKAQTQARTHPSIIQTQKFLLSLWHTSSSSTAEAEVDLNTPITYFDRLRIRQPGDAKFTLGPHTDGGGVERWEDAGLRRVFGKILEGGKGWQSHDPFDAPLRIGVKQDLYNASNACSIFRAFQGWTSLSSTGPGEGTLQILPMLSLSSAYILLRPFFRPINPDSPSLKFEIGSWTSSHPGSGSSIGKTQELNEKTHPHLELERTMGTVMSYMLLKLDTVEGRLVCFYIPAVPLTLHNASYLHDQRINFLAGLPAPDFPGGEGESKFVGRGTPDDILSGEEGRKMYGLEAFAAPVQKDVNGILNMSNQPIEHHREYYIPGGDLYLQVGNVLFRAHSYFFERDSPKFRDLLWAHPEPNQVRPGSMDTDPIVIKTSSPRDFAKFLWVFYNPLYSVYEATSEEWIAILNIACEYEFTQVKDLAIRNLNLSDLSVVQRLYLYLLYRAHPIHTVPLYAILSTRDDGPSDADLKVLGVETTLSIFRIRERLLSQASGAPLTPQDEFVLQTIVLPSSSDQD</sequence>
<gene>
    <name evidence="2" type="ORF">CPB84DRAFT_1842143</name>
</gene>
<dbReference type="SUPFAM" id="SSF54695">
    <property type="entry name" value="POZ domain"/>
    <property type="match status" value="1"/>
</dbReference>
<evidence type="ECO:0000259" key="1">
    <source>
        <dbReference type="PROSITE" id="PS50097"/>
    </source>
</evidence>
<name>A0A9P5TTZ3_GYMJU</name>
<dbReference type="EMBL" id="JADNYJ010000004">
    <property type="protein sequence ID" value="KAF8911670.1"/>
    <property type="molecule type" value="Genomic_DNA"/>
</dbReference>
<organism evidence="2 3">
    <name type="scientific">Gymnopilus junonius</name>
    <name type="common">Spectacular rustgill mushroom</name>
    <name type="synonym">Gymnopilus spectabilis subsp. junonius</name>
    <dbReference type="NCBI Taxonomy" id="109634"/>
    <lineage>
        <taxon>Eukaryota</taxon>
        <taxon>Fungi</taxon>
        <taxon>Dikarya</taxon>
        <taxon>Basidiomycota</taxon>
        <taxon>Agaricomycotina</taxon>
        <taxon>Agaricomycetes</taxon>
        <taxon>Agaricomycetidae</taxon>
        <taxon>Agaricales</taxon>
        <taxon>Agaricineae</taxon>
        <taxon>Hymenogastraceae</taxon>
        <taxon>Gymnopilus</taxon>
    </lineage>
</organism>
<proteinExistence type="predicted"/>
<dbReference type="InterPro" id="IPR000210">
    <property type="entry name" value="BTB/POZ_dom"/>
</dbReference>
<dbReference type="Gene3D" id="3.30.710.10">
    <property type="entry name" value="Potassium Channel Kv1.1, Chain A"/>
    <property type="match status" value="1"/>
</dbReference>
<dbReference type="Gene3D" id="2.60.120.330">
    <property type="entry name" value="B-lactam Antibiotic, Isopenicillin N Synthase, Chain"/>
    <property type="match status" value="1"/>
</dbReference>